<evidence type="ECO:0000313" key="1">
    <source>
        <dbReference type="EMBL" id="PPB82992.1"/>
    </source>
</evidence>
<dbReference type="AlphaFoldDB" id="A0A2P5K8E5"/>
<evidence type="ECO:0000313" key="2">
    <source>
        <dbReference type="Proteomes" id="UP000243096"/>
    </source>
</evidence>
<gene>
    <name evidence="1" type="ORF">B0O95_11152</name>
</gene>
<proteinExistence type="predicted"/>
<organism evidence="1 2">
    <name type="scientific">Mycetohabitans endofungorum</name>
    <dbReference type="NCBI Taxonomy" id="417203"/>
    <lineage>
        <taxon>Bacteria</taxon>
        <taxon>Pseudomonadati</taxon>
        <taxon>Pseudomonadota</taxon>
        <taxon>Betaproteobacteria</taxon>
        <taxon>Burkholderiales</taxon>
        <taxon>Burkholderiaceae</taxon>
        <taxon>Mycetohabitans</taxon>
    </lineage>
</organism>
<dbReference type="EMBL" id="PRDW01000011">
    <property type="protein sequence ID" value="PPB82992.1"/>
    <property type="molecule type" value="Genomic_DNA"/>
</dbReference>
<protein>
    <submittedName>
        <fullName evidence="1">Uncharacterized protein</fullName>
    </submittedName>
</protein>
<keyword evidence="2" id="KW-1185">Reference proteome</keyword>
<dbReference type="Proteomes" id="UP000243096">
    <property type="component" value="Unassembled WGS sequence"/>
</dbReference>
<accession>A0A2P5K8E5</accession>
<reference evidence="1 2" key="1">
    <citation type="submission" date="2018-01" db="EMBL/GenBank/DDBJ databases">
        <title>Genomic Encyclopedia of Type Strains, Phase III (KMG-III): the genomes of soil and plant-associated and newly described type strains.</title>
        <authorList>
            <person name="Whitman W."/>
        </authorList>
    </citation>
    <scope>NUCLEOTIDE SEQUENCE [LARGE SCALE GENOMIC DNA]</scope>
    <source>
        <strain evidence="1 2">HKI456</strain>
    </source>
</reference>
<sequence>MLDDGRFYVRYMKADIPSALAGVVAGTNASGDGSVAHGSGIDYNYGDPGVTTLTWSGMYAARQAIAAKAT</sequence>
<name>A0A2P5K8E5_9BURK</name>
<comment type="caution">
    <text evidence="1">The sequence shown here is derived from an EMBL/GenBank/DDBJ whole genome shotgun (WGS) entry which is preliminary data.</text>
</comment>